<keyword evidence="2" id="KW-0808">Transferase</keyword>
<dbReference type="Gene3D" id="3.40.50.1220">
    <property type="entry name" value="TPP-binding domain"/>
    <property type="match status" value="1"/>
</dbReference>
<feature type="compositionally biased region" description="Basic and acidic residues" evidence="8">
    <location>
        <begin position="143"/>
        <end position="160"/>
    </location>
</feature>
<feature type="compositionally biased region" description="Low complexity" evidence="8">
    <location>
        <begin position="221"/>
        <end position="238"/>
    </location>
</feature>
<dbReference type="Pfam" id="PF02148">
    <property type="entry name" value="zf-UBP"/>
    <property type="match status" value="1"/>
</dbReference>
<feature type="active site" description="Proton acceptor" evidence="6">
    <location>
        <position position="612"/>
    </location>
</feature>
<keyword evidence="4 6" id="KW-0862">Zinc</keyword>
<dbReference type="EMBL" id="JATAAI010000008">
    <property type="protein sequence ID" value="KAK1744008.1"/>
    <property type="molecule type" value="Genomic_DNA"/>
</dbReference>
<dbReference type="InterPro" id="IPR026591">
    <property type="entry name" value="Sirtuin_cat_small_dom_sf"/>
</dbReference>
<evidence type="ECO:0000256" key="7">
    <source>
        <dbReference type="PROSITE-ProRule" id="PRU00502"/>
    </source>
</evidence>
<evidence type="ECO:0000256" key="1">
    <source>
        <dbReference type="ARBA" id="ARBA00001947"/>
    </source>
</evidence>
<feature type="region of interest" description="Disordered" evidence="8">
    <location>
        <begin position="137"/>
        <end position="177"/>
    </location>
</feature>
<dbReference type="SUPFAM" id="SSF57850">
    <property type="entry name" value="RING/U-box"/>
    <property type="match status" value="1"/>
</dbReference>
<comment type="caution">
    <text evidence="11">The sequence shown here is derived from an EMBL/GenBank/DDBJ whole genome shotgun (WGS) entry which is preliminary data.</text>
</comment>
<dbReference type="SUPFAM" id="SSF52467">
    <property type="entry name" value="DHS-like NAD/FAD-binding domain"/>
    <property type="match status" value="1"/>
</dbReference>
<feature type="compositionally biased region" description="Acidic residues" evidence="8">
    <location>
        <begin position="298"/>
        <end position="308"/>
    </location>
</feature>
<feature type="compositionally biased region" description="Basic and acidic residues" evidence="8">
    <location>
        <begin position="374"/>
        <end position="393"/>
    </location>
</feature>
<dbReference type="PANTHER" id="PTHR11085:SF6">
    <property type="entry name" value="NAD-DEPENDENT PROTEIN DEACETYLASE SIRTUIN-2"/>
    <property type="match status" value="1"/>
</dbReference>
<feature type="compositionally biased region" description="Low complexity" evidence="8">
    <location>
        <begin position="412"/>
        <end position="425"/>
    </location>
</feature>
<gene>
    <name evidence="11" type="ORF">QTG54_005605</name>
</gene>
<evidence type="ECO:0000256" key="5">
    <source>
        <dbReference type="ARBA" id="ARBA00023027"/>
    </source>
</evidence>
<dbReference type="PROSITE" id="PS50271">
    <property type="entry name" value="ZF_UBP"/>
    <property type="match status" value="1"/>
</dbReference>
<keyword evidence="7" id="KW-0863">Zinc-finger</keyword>
<evidence type="ECO:0000256" key="3">
    <source>
        <dbReference type="ARBA" id="ARBA00022723"/>
    </source>
</evidence>
<feature type="binding site" evidence="6">
    <location>
        <position position="662"/>
    </location>
    <ligand>
        <name>Zn(2+)</name>
        <dbReference type="ChEBI" id="CHEBI:29105"/>
    </ligand>
</feature>
<dbReference type="InterPro" id="IPR029035">
    <property type="entry name" value="DHS-like_NAD/FAD-binding_dom"/>
</dbReference>
<keyword evidence="12" id="KW-1185">Reference proteome</keyword>
<feature type="non-terminal residue" evidence="11">
    <location>
        <position position="1"/>
    </location>
</feature>
<dbReference type="InterPro" id="IPR050134">
    <property type="entry name" value="NAD-dep_sirtuin_deacylases"/>
</dbReference>
<reference evidence="11" key="1">
    <citation type="submission" date="2023-06" db="EMBL/GenBank/DDBJ databases">
        <title>Survivors Of The Sea: Transcriptome response of Skeletonema marinoi to long-term dormancy.</title>
        <authorList>
            <person name="Pinder M.I.M."/>
            <person name="Kourtchenko O."/>
            <person name="Robertson E.K."/>
            <person name="Larsson T."/>
            <person name="Maumus F."/>
            <person name="Osuna-Cruz C.M."/>
            <person name="Vancaester E."/>
            <person name="Stenow R."/>
            <person name="Vandepoele K."/>
            <person name="Ploug H."/>
            <person name="Bruchert V."/>
            <person name="Godhe A."/>
            <person name="Topel M."/>
        </authorList>
    </citation>
    <scope>NUCLEOTIDE SEQUENCE</scope>
    <source>
        <strain evidence="11">R05AC</strain>
    </source>
</reference>
<feature type="domain" description="Deacetylase sirtuin-type" evidence="10">
    <location>
        <begin position="469"/>
        <end position="765"/>
    </location>
</feature>
<accession>A0AAD8YD25</accession>
<proteinExistence type="predicted"/>
<evidence type="ECO:0000256" key="4">
    <source>
        <dbReference type="ARBA" id="ARBA00022833"/>
    </source>
</evidence>
<evidence type="ECO:0000259" key="10">
    <source>
        <dbReference type="PROSITE" id="PS50305"/>
    </source>
</evidence>
<evidence type="ECO:0000256" key="2">
    <source>
        <dbReference type="ARBA" id="ARBA00022679"/>
    </source>
</evidence>
<organism evidence="11 12">
    <name type="scientific">Skeletonema marinoi</name>
    <dbReference type="NCBI Taxonomy" id="267567"/>
    <lineage>
        <taxon>Eukaryota</taxon>
        <taxon>Sar</taxon>
        <taxon>Stramenopiles</taxon>
        <taxon>Ochrophyta</taxon>
        <taxon>Bacillariophyta</taxon>
        <taxon>Coscinodiscophyceae</taxon>
        <taxon>Thalassiosirophycidae</taxon>
        <taxon>Thalassiosirales</taxon>
        <taxon>Skeletonemataceae</taxon>
        <taxon>Skeletonema</taxon>
        <taxon>Skeletonema marinoi-dohrnii complex</taxon>
    </lineage>
</organism>
<dbReference type="AlphaFoldDB" id="A0AAD8YD25"/>
<dbReference type="PROSITE" id="PS50305">
    <property type="entry name" value="SIRTUIN"/>
    <property type="match status" value="1"/>
</dbReference>
<name>A0AAD8YD25_9STRA</name>
<keyword evidence="5" id="KW-0520">NAD</keyword>
<dbReference type="GO" id="GO:0005634">
    <property type="term" value="C:nucleus"/>
    <property type="evidence" value="ECO:0007669"/>
    <property type="project" value="TreeGrafter"/>
</dbReference>
<feature type="binding site" evidence="6">
    <location>
        <position position="659"/>
    </location>
    <ligand>
        <name>Zn(2+)</name>
        <dbReference type="ChEBI" id="CHEBI:29105"/>
    </ligand>
</feature>
<dbReference type="GO" id="GO:0017136">
    <property type="term" value="F:histone deacetylase activity, NAD-dependent"/>
    <property type="evidence" value="ECO:0007669"/>
    <property type="project" value="TreeGrafter"/>
</dbReference>
<sequence length="793" mass="86175">PPPPPAAAAATSRTISEHLALTITTIDQLITIFSFPSHIATTAVETIGPEDVTECYNWILDNYDLEDCGGPVVPKLDCPHLEGCVVEDVLRKFHLVQGESTDISNSSNSGDCCNVVGETNLFQLTCQHYSSVMRRPTSRKRLRSEDEDKLLGTGQLKREEDYETVNEETTSSSSTTCCNGKENWLCLQCGLLLCSRYEHGHAKLHWEDTKSAELEDNTMMSSPLLNNNSSNENNASSNGDKKEATGHCIAISLADLSVWCYECNAYLHHDSLTSLMKCLEALKFGSSSSGGESNHDDEVMDGEKEEGEGGLASINDNGVENMDLGEATKPAAVDNDGDKKQSGHSISKRKSQPKKLIVGQGETALLSSPNVGEGGRDGQSVEKSATQDDHNDSSSEDSVGSGDGSENESGDENSSNSSGSSSGSSHQAAILANLLQGEQGEAIRAYLNRHESFNTSDMGQCVPMHMPAPPTFPNEMADFLRSPLCQSICVLAGAGMSVSSGIPDFRSAGVGLYDTIRPELLTATELEQAIIEDDPTVALDKGMFLRNPLPMLELKRDFILGTQTKKWKATLAHRFVELLHTKLGKLTRLYTQNIDGLELQTSIPKEKIVNVHGSMGAAACELCEAEVDFDEFCDKISSNIKDITGRDENAPATSTPITCEACGNPTVKPTIVLFRGAMPQQFHRRVAEDLPECDLLIIMGTSLQVAPANSLVYRIPPTALRMVMNNEKVGRRLGIVYGEESVRDVFAHGHSDETCLDLADQMGWLPDLAEIIDELPESSATLLRHRLEQREEE</sequence>
<feature type="region of interest" description="Disordered" evidence="8">
    <location>
        <begin position="220"/>
        <end position="241"/>
    </location>
</feature>
<evidence type="ECO:0000313" key="11">
    <source>
        <dbReference type="EMBL" id="KAK1744008.1"/>
    </source>
</evidence>
<feature type="domain" description="UBP-type" evidence="9">
    <location>
        <begin position="124"/>
        <end position="286"/>
    </location>
</feature>
<dbReference type="GO" id="GO:0070403">
    <property type="term" value="F:NAD+ binding"/>
    <property type="evidence" value="ECO:0007669"/>
    <property type="project" value="InterPro"/>
</dbReference>
<dbReference type="Gene3D" id="3.30.1600.10">
    <property type="entry name" value="SIR2/SIRT2 'Small Domain"/>
    <property type="match status" value="1"/>
</dbReference>
<dbReference type="Pfam" id="PF02146">
    <property type="entry name" value="SIR2"/>
    <property type="match status" value="1"/>
</dbReference>
<dbReference type="GO" id="GO:0008270">
    <property type="term" value="F:zinc ion binding"/>
    <property type="evidence" value="ECO:0007669"/>
    <property type="project" value="UniProtKB-KW"/>
</dbReference>
<dbReference type="InterPro" id="IPR013083">
    <property type="entry name" value="Znf_RING/FYVE/PHD"/>
</dbReference>
<feature type="binding site" evidence="6">
    <location>
        <position position="623"/>
    </location>
    <ligand>
        <name>Zn(2+)</name>
        <dbReference type="ChEBI" id="CHEBI:29105"/>
    </ligand>
</feature>
<dbReference type="Gene3D" id="3.30.40.10">
    <property type="entry name" value="Zinc/RING finger domain, C3HC4 (zinc finger)"/>
    <property type="match status" value="1"/>
</dbReference>
<feature type="binding site" evidence="6">
    <location>
        <position position="620"/>
    </location>
    <ligand>
        <name>Zn(2+)</name>
        <dbReference type="ChEBI" id="CHEBI:29105"/>
    </ligand>
</feature>
<evidence type="ECO:0000259" key="9">
    <source>
        <dbReference type="PROSITE" id="PS50271"/>
    </source>
</evidence>
<evidence type="ECO:0000313" key="12">
    <source>
        <dbReference type="Proteomes" id="UP001224775"/>
    </source>
</evidence>
<dbReference type="PANTHER" id="PTHR11085">
    <property type="entry name" value="NAD-DEPENDENT PROTEIN DEACYLASE SIRTUIN-5, MITOCHONDRIAL-RELATED"/>
    <property type="match status" value="1"/>
</dbReference>
<dbReference type="InterPro" id="IPR001607">
    <property type="entry name" value="Znf_UBP"/>
</dbReference>
<feature type="region of interest" description="Disordered" evidence="8">
    <location>
        <begin position="285"/>
        <end position="427"/>
    </location>
</feature>
<dbReference type="InterPro" id="IPR026590">
    <property type="entry name" value="Ssirtuin_cat_dom"/>
</dbReference>
<dbReference type="InterPro" id="IPR003000">
    <property type="entry name" value="Sirtuin"/>
</dbReference>
<comment type="cofactor">
    <cofactor evidence="1">
        <name>Zn(2+)</name>
        <dbReference type="ChEBI" id="CHEBI:29105"/>
    </cofactor>
</comment>
<protein>
    <submittedName>
        <fullName evidence="11">SIR2 family protein</fullName>
    </submittedName>
</protein>
<evidence type="ECO:0000256" key="6">
    <source>
        <dbReference type="PROSITE-ProRule" id="PRU00236"/>
    </source>
</evidence>
<evidence type="ECO:0000256" key="8">
    <source>
        <dbReference type="SAM" id="MobiDB-lite"/>
    </source>
</evidence>
<keyword evidence="3 6" id="KW-0479">Metal-binding</keyword>
<dbReference type="Proteomes" id="UP001224775">
    <property type="component" value="Unassembled WGS sequence"/>
</dbReference>